<keyword evidence="22" id="KW-1185">Reference proteome</keyword>
<evidence type="ECO:0000256" key="3">
    <source>
        <dbReference type="ARBA" id="ARBA00005634"/>
    </source>
</evidence>
<comment type="similarity">
    <text evidence="3">Belongs to the peptidase M28 family. M28B subfamily.</text>
</comment>
<dbReference type="Gene3D" id="3.40.630.10">
    <property type="entry name" value="Zn peptidases"/>
    <property type="match status" value="1"/>
</dbReference>
<dbReference type="EMBL" id="VIIS01001934">
    <property type="protein sequence ID" value="KAF0290720.1"/>
    <property type="molecule type" value="Genomic_DNA"/>
</dbReference>
<dbReference type="InterPro" id="IPR007365">
    <property type="entry name" value="TFR-like_dimer_dom"/>
</dbReference>
<evidence type="ECO:0000256" key="14">
    <source>
        <dbReference type="ARBA" id="ARBA00068168"/>
    </source>
</evidence>
<organism evidence="21 22">
    <name type="scientific">Amphibalanus amphitrite</name>
    <name type="common">Striped barnacle</name>
    <name type="synonym">Balanus amphitrite</name>
    <dbReference type="NCBI Taxonomy" id="1232801"/>
    <lineage>
        <taxon>Eukaryota</taxon>
        <taxon>Metazoa</taxon>
        <taxon>Ecdysozoa</taxon>
        <taxon>Arthropoda</taxon>
        <taxon>Crustacea</taxon>
        <taxon>Multicrustacea</taxon>
        <taxon>Cirripedia</taxon>
        <taxon>Thoracica</taxon>
        <taxon>Thoracicalcarea</taxon>
        <taxon>Balanomorpha</taxon>
        <taxon>Balanoidea</taxon>
        <taxon>Balanidae</taxon>
        <taxon>Amphibalaninae</taxon>
        <taxon>Amphibalanus</taxon>
    </lineage>
</organism>
<proteinExistence type="inferred from homology"/>
<keyword evidence="6" id="KW-0479">Metal-binding</keyword>
<evidence type="ECO:0000256" key="11">
    <source>
        <dbReference type="ARBA" id="ARBA00023157"/>
    </source>
</evidence>
<dbReference type="OrthoDB" id="5841748at2759"/>
<evidence type="ECO:0000256" key="7">
    <source>
        <dbReference type="ARBA" id="ARBA00022801"/>
    </source>
</evidence>
<accession>A0A6A4VHE7</accession>
<feature type="compositionally biased region" description="Basic and acidic residues" evidence="16">
    <location>
        <begin position="38"/>
        <end position="47"/>
    </location>
</feature>
<dbReference type="Gene3D" id="1.20.930.40">
    <property type="entry name" value="Transferrin receptor-like, dimerisation domain"/>
    <property type="match status" value="1"/>
</dbReference>
<keyword evidence="5" id="KW-0645">Protease</keyword>
<dbReference type="InterPro" id="IPR003137">
    <property type="entry name" value="PA_domain"/>
</dbReference>
<sequence length="899" mass="99580">MYPSVNTNWAKRLMVYPEEEEGDGLRLPLSPVGQRGYGLDRNRRSSAEDFGSTSEEDEMVLHPLESVLKQIRERPVQPRRWAYCCSGVVFAGMIGLVVGFTMAYGLFLSLEAPCAHSRVWLTGSDHVHQRLLSDLRPENVANFLRNLLWSGVLAAAIAFFIAGVEHSEMVTGVLLGRFAFRGESTSGSNSRRYAKAAQYLLDKIDASSLGRFLRELTRRPHVAGLPENERLAQYVADTWRAQGLDRVEELRYDVLLSYPDGQNPNLVRVVDETGQAVFTAQTHQPPLHSPEERDPSVLQNFNAYSAPGQAQVTAGGSGDGNLVSCVMEEDFLYLQSQNISLKDHIVIARYGKIFRGNKAYLCEQFGCSALLLYSDPADGAPLGQSADAAYPNTVYMPSAGAQLGTVYRGTGDPLTPIYPSLESAYRLSEAEAELPRIPVQPISADDAYQILKLMPPTAAAPADWWGGLNLTYGLGPGPARPGWTVLMDIHTHGERANATNVIATLRGYEEPDRYVLVGNHRDAWILGAIDPSSGTAAMLELTRVLANLRKETGWRPRRSLVFCSWGAEEYGLVGSTEWVQHHRQQLAARAVAYLNVDLTINGNDTLRALGVPLLHDLLFAAARTVPNPDPEEVAAGRTTVYDTWLLHRLDNATGRPQVTLPGRGSDYKQFLHVEGVPSSDHRYFQKVKGLATDSGSSYPLYHTLYETYYMVTELQDRGLHFTTAVAQMWGEMARRLADDPVLPFGVVRYGTFLQEAFSVLEAHFGPRLRQNGVTLDYVRAAVEEFAEAATTFQEHFLRQLDLDDPLAVRQANDILMGVERSFLDPRGLPDRPDYNHVIFSPSSSDGYSGVVFPGLVDLLHDLDRLPADRRAAQWQKIKLHVSVLSYIIGSAAHGLQQDI</sequence>
<evidence type="ECO:0000256" key="6">
    <source>
        <dbReference type="ARBA" id="ARBA00022723"/>
    </source>
</evidence>
<evidence type="ECO:0000256" key="8">
    <source>
        <dbReference type="ARBA" id="ARBA00022833"/>
    </source>
</evidence>
<comment type="cofactor">
    <cofactor evidence="1">
        <name>Zn(2+)</name>
        <dbReference type="ChEBI" id="CHEBI:29105"/>
    </cofactor>
</comment>
<evidence type="ECO:0000256" key="10">
    <source>
        <dbReference type="ARBA" id="ARBA00023049"/>
    </source>
</evidence>
<protein>
    <recommendedName>
        <fullName evidence="14">Aminopeptidase NAALADL1</fullName>
    </recommendedName>
    <alternativeName>
        <fullName evidence="15">N-acetylated-alpha-linked acidic dipeptidase-like protein</fullName>
    </alternativeName>
</protein>
<dbReference type="Gene3D" id="3.50.30.30">
    <property type="match status" value="1"/>
</dbReference>
<dbReference type="CDD" id="cd08022">
    <property type="entry name" value="M28_PSMA_like"/>
    <property type="match status" value="1"/>
</dbReference>
<evidence type="ECO:0000256" key="2">
    <source>
        <dbReference type="ARBA" id="ARBA00004221"/>
    </source>
</evidence>
<evidence type="ECO:0000256" key="16">
    <source>
        <dbReference type="SAM" id="MobiDB-lite"/>
    </source>
</evidence>
<keyword evidence="12" id="KW-0325">Glycoprotein</keyword>
<keyword evidence="7" id="KW-0378">Hydrolase</keyword>
<evidence type="ECO:0000313" key="22">
    <source>
        <dbReference type="Proteomes" id="UP000440578"/>
    </source>
</evidence>
<dbReference type="PANTHER" id="PTHR10404">
    <property type="entry name" value="N-ACETYLATED-ALPHA-LINKED ACIDIC DIPEPTIDASE"/>
    <property type="match status" value="1"/>
</dbReference>
<name>A0A6A4VHE7_AMPAM</name>
<dbReference type="SUPFAM" id="SSF53187">
    <property type="entry name" value="Zn-dependent exopeptidases"/>
    <property type="match status" value="1"/>
</dbReference>
<evidence type="ECO:0000259" key="18">
    <source>
        <dbReference type="Pfam" id="PF02225"/>
    </source>
</evidence>
<evidence type="ECO:0000256" key="15">
    <source>
        <dbReference type="ARBA" id="ARBA00081462"/>
    </source>
</evidence>
<keyword evidence="17" id="KW-0812">Transmembrane</keyword>
<dbReference type="PANTHER" id="PTHR10404:SF77">
    <property type="entry name" value="GLUTAMATE CARBOXYPEPTIDASE 2 HOMOLOG"/>
    <property type="match status" value="1"/>
</dbReference>
<dbReference type="Pfam" id="PF04389">
    <property type="entry name" value="Peptidase_M28"/>
    <property type="match status" value="1"/>
</dbReference>
<evidence type="ECO:0000256" key="5">
    <source>
        <dbReference type="ARBA" id="ARBA00022670"/>
    </source>
</evidence>
<comment type="caution">
    <text evidence="21">The sequence shown here is derived from an EMBL/GenBank/DDBJ whole genome shotgun (WGS) entry which is preliminary data.</text>
</comment>
<dbReference type="FunFam" id="1.20.930.40:FF:000001">
    <property type="entry name" value="N-acetylated-alpha-linked acidic dipeptidase 2"/>
    <property type="match status" value="1"/>
</dbReference>
<dbReference type="InterPro" id="IPR039373">
    <property type="entry name" value="Peptidase_M28B"/>
</dbReference>
<dbReference type="FunFam" id="3.40.630.10:FF:000101">
    <property type="entry name" value="N-acetylated alpha-linked acidic dipeptidase like 1"/>
    <property type="match status" value="1"/>
</dbReference>
<keyword evidence="11" id="KW-1015">Disulfide bond</keyword>
<keyword evidence="9" id="KW-0106">Calcium</keyword>
<keyword evidence="17" id="KW-0472">Membrane</keyword>
<feature type="domain" description="Transferrin receptor-like dimerisation" evidence="19">
    <location>
        <begin position="774"/>
        <end position="895"/>
    </location>
</feature>
<feature type="domain" description="Peptidase M28" evidence="20">
    <location>
        <begin position="500"/>
        <end position="608"/>
    </location>
</feature>
<dbReference type="Pfam" id="PF04253">
    <property type="entry name" value="TFR_dimer"/>
    <property type="match status" value="1"/>
</dbReference>
<dbReference type="AlphaFoldDB" id="A0A6A4VHE7"/>
<evidence type="ECO:0000256" key="4">
    <source>
        <dbReference type="ARBA" id="ARBA00022438"/>
    </source>
</evidence>
<dbReference type="GO" id="GO:0016324">
    <property type="term" value="C:apical plasma membrane"/>
    <property type="evidence" value="ECO:0007669"/>
    <property type="project" value="UniProtKB-SubCell"/>
</dbReference>
<evidence type="ECO:0000256" key="1">
    <source>
        <dbReference type="ARBA" id="ARBA00001947"/>
    </source>
</evidence>
<dbReference type="GO" id="GO:0004180">
    <property type="term" value="F:carboxypeptidase activity"/>
    <property type="evidence" value="ECO:0007669"/>
    <property type="project" value="TreeGrafter"/>
</dbReference>
<evidence type="ECO:0000259" key="19">
    <source>
        <dbReference type="Pfam" id="PF04253"/>
    </source>
</evidence>
<dbReference type="SUPFAM" id="SSF52025">
    <property type="entry name" value="PA domain"/>
    <property type="match status" value="1"/>
</dbReference>
<dbReference type="Pfam" id="PF02225">
    <property type="entry name" value="PA"/>
    <property type="match status" value="1"/>
</dbReference>
<feature type="region of interest" description="Disordered" evidence="16">
    <location>
        <begin position="37"/>
        <end position="56"/>
    </location>
</feature>
<evidence type="ECO:0000256" key="13">
    <source>
        <dbReference type="ARBA" id="ARBA00059290"/>
    </source>
</evidence>
<reference evidence="21 22" key="1">
    <citation type="submission" date="2019-07" db="EMBL/GenBank/DDBJ databases">
        <title>Draft genome assembly of a fouling barnacle, Amphibalanus amphitrite (Darwin, 1854): The first reference genome for Thecostraca.</title>
        <authorList>
            <person name="Kim W."/>
        </authorList>
    </citation>
    <scope>NUCLEOTIDE SEQUENCE [LARGE SCALE GENOMIC DNA]</scope>
    <source>
        <strain evidence="21">SNU_AA5</strain>
        <tissue evidence="21">Soma without cirri and trophi</tissue>
    </source>
</reference>
<dbReference type="GO" id="GO:0008237">
    <property type="term" value="F:metallopeptidase activity"/>
    <property type="evidence" value="ECO:0007669"/>
    <property type="project" value="UniProtKB-KW"/>
</dbReference>
<dbReference type="GO" id="GO:0006508">
    <property type="term" value="P:proteolysis"/>
    <property type="evidence" value="ECO:0007669"/>
    <property type="project" value="UniProtKB-KW"/>
</dbReference>
<keyword evidence="8" id="KW-0862">Zinc</keyword>
<evidence type="ECO:0000259" key="20">
    <source>
        <dbReference type="Pfam" id="PF04389"/>
    </source>
</evidence>
<evidence type="ECO:0000256" key="17">
    <source>
        <dbReference type="SAM" id="Phobius"/>
    </source>
</evidence>
<gene>
    <name evidence="21" type="primary">NAALAD2</name>
    <name evidence="21" type="ORF">FJT64_011106</name>
</gene>
<dbReference type="GO" id="GO:0004177">
    <property type="term" value="F:aminopeptidase activity"/>
    <property type="evidence" value="ECO:0007669"/>
    <property type="project" value="UniProtKB-KW"/>
</dbReference>
<dbReference type="SUPFAM" id="SSF47672">
    <property type="entry name" value="Transferrin receptor-like dimerisation domain"/>
    <property type="match status" value="1"/>
</dbReference>
<feature type="transmembrane region" description="Helical" evidence="17">
    <location>
        <begin position="81"/>
        <end position="107"/>
    </location>
</feature>
<keyword evidence="4" id="KW-0031">Aminopeptidase</keyword>
<evidence type="ECO:0000256" key="12">
    <source>
        <dbReference type="ARBA" id="ARBA00023180"/>
    </source>
</evidence>
<dbReference type="Proteomes" id="UP000440578">
    <property type="component" value="Unassembled WGS sequence"/>
</dbReference>
<dbReference type="InterPro" id="IPR036757">
    <property type="entry name" value="TFR-like_dimer_dom_sf"/>
</dbReference>
<comment type="function">
    <text evidence="13">Aminopeptidase with broad substrate specificity. Has lower activity with substrates that have Asp or Glu in the P2' position, or Pro in the P3' position. Lacks activity with substrates that have both Pro in the P3' position and Asp or Glu in the P2' position. Lacks carboxypeptidase activity. Lacks dipeptidyl-peptidase IV type activity.</text>
</comment>
<evidence type="ECO:0000256" key="9">
    <source>
        <dbReference type="ARBA" id="ARBA00022837"/>
    </source>
</evidence>
<evidence type="ECO:0000313" key="21">
    <source>
        <dbReference type="EMBL" id="KAF0290720.1"/>
    </source>
</evidence>
<dbReference type="InterPro" id="IPR046450">
    <property type="entry name" value="PA_dom_sf"/>
</dbReference>
<keyword evidence="10" id="KW-0482">Metalloprotease</keyword>
<dbReference type="InterPro" id="IPR007484">
    <property type="entry name" value="Peptidase_M28"/>
</dbReference>
<comment type="subcellular location">
    <subcellularLocation>
        <location evidence="2">Apical cell membrane</location>
    </subcellularLocation>
</comment>
<keyword evidence="17" id="KW-1133">Transmembrane helix</keyword>
<dbReference type="GO" id="GO:0046872">
    <property type="term" value="F:metal ion binding"/>
    <property type="evidence" value="ECO:0007669"/>
    <property type="project" value="UniProtKB-KW"/>
</dbReference>
<feature type="domain" description="PA" evidence="18">
    <location>
        <begin position="335"/>
        <end position="403"/>
    </location>
</feature>